<evidence type="ECO:0000256" key="1">
    <source>
        <dbReference type="SAM" id="MobiDB-lite"/>
    </source>
</evidence>
<feature type="region of interest" description="Disordered" evidence="1">
    <location>
        <begin position="1"/>
        <end position="50"/>
    </location>
</feature>
<feature type="compositionally biased region" description="Low complexity" evidence="1">
    <location>
        <begin position="41"/>
        <end position="50"/>
    </location>
</feature>
<accession>A0A1D1YHX5</accession>
<dbReference type="EMBL" id="GDJX01013722">
    <property type="protein sequence ID" value="JAT54214.1"/>
    <property type="molecule type" value="Transcribed_RNA"/>
</dbReference>
<feature type="non-terminal residue" evidence="2">
    <location>
        <position position="1"/>
    </location>
</feature>
<reference evidence="2" key="1">
    <citation type="submission" date="2015-07" db="EMBL/GenBank/DDBJ databases">
        <title>Transcriptome Assembly of Anthurium amnicola.</title>
        <authorList>
            <person name="Suzuki J."/>
        </authorList>
    </citation>
    <scope>NUCLEOTIDE SEQUENCE</scope>
</reference>
<feature type="non-terminal residue" evidence="2">
    <location>
        <position position="99"/>
    </location>
</feature>
<dbReference type="Gene3D" id="3.40.50.2000">
    <property type="entry name" value="Glycogen Phosphorylase B"/>
    <property type="match status" value="1"/>
</dbReference>
<evidence type="ECO:0000313" key="2">
    <source>
        <dbReference type="EMBL" id="JAT54214.1"/>
    </source>
</evidence>
<dbReference type="AlphaFoldDB" id="A0A1D1YHX5"/>
<sequence>PVWPGPTQSSPPADRRPLLAPTLPPPGDRAPADPLVPSMTQPPLQQPHATAAAAECAAQLRAQHRRETFRDLEGPYIKHLVGEHGHPRVWAVGPLLPPS</sequence>
<feature type="compositionally biased region" description="Polar residues" evidence="1">
    <location>
        <begin position="1"/>
        <end position="10"/>
    </location>
</feature>
<proteinExistence type="predicted"/>
<dbReference type="GO" id="GO:0016740">
    <property type="term" value="F:transferase activity"/>
    <property type="evidence" value="ECO:0007669"/>
    <property type="project" value="UniProtKB-KW"/>
</dbReference>
<keyword evidence="2" id="KW-0808">Transferase</keyword>
<protein>
    <submittedName>
        <fullName evidence="2">UDP-glycosyltransferase 89B1</fullName>
    </submittedName>
</protein>
<gene>
    <name evidence="2" type="primary">UGT89B1_3</name>
    <name evidence="2" type="ORF">g.102890</name>
</gene>
<name>A0A1D1YHX5_9ARAE</name>
<organism evidence="2">
    <name type="scientific">Anthurium amnicola</name>
    <dbReference type="NCBI Taxonomy" id="1678845"/>
    <lineage>
        <taxon>Eukaryota</taxon>
        <taxon>Viridiplantae</taxon>
        <taxon>Streptophyta</taxon>
        <taxon>Embryophyta</taxon>
        <taxon>Tracheophyta</taxon>
        <taxon>Spermatophyta</taxon>
        <taxon>Magnoliopsida</taxon>
        <taxon>Liliopsida</taxon>
        <taxon>Araceae</taxon>
        <taxon>Pothoideae</taxon>
        <taxon>Potheae</taxon>
        <taxon>Anthurium</taxon>
    </lineage>
</organism>